<dbReference type="AlphaFoldDB" id="A0AB73IB11"/>
<evidence type="ECO:0000313" key="3">
    <source>
        <dbReference type="Proteomes" id="UP001229486"/>
    </source>
</evidence>
<reference evidence="2" key="1">
    <citation type="submission" date="2023-07" db="EMBL/GenBank/DDBJ databases">
        <title>Sorghum-associated microbial communities from plants grown in Nebraska, USA.</title>
        <authorList>
            <person name="Schachtman D."/>
        </authorList>
    </citation>
    <scope>NUCLEOTIDE SEQUENCE</scope>
    <source>
        <strain evidence="2">DS1061</strain>
    </source>
</reference>
<evidence type="ECO:0000259" key="1">
    <source>
        <dbReference type="Pfam" id="PF07883"/>
    </source>
</evidence>
<dbReference type="SUPFAM" id="SSF51182">
    <property type="entry name" value="RmlC-like cupins"/>
    <property type="match status" value="1"/>
</dbReference>
<name>A0AB73IB11_9BURK</name>
<dbReference type="InterPro" id="IPR013096">
    <property type="entry name" value="Cupin_2"/>
</dbReference>
<dbReference type="Pfam" id="PF07883">
    <property type="entry name" value="Cupin_2"/>
    <property type="match status" value="1"/>
</dbReference>
<evidence type="ECO:0000313" key="2">
    <source>
        <dbReference type="EMBL" id="MDP9647193.1"/>
    </source>
</evidence>
<accession>A0AB73IB11</accession>
<organism evidence="2 3">
    <name type="scientific">Paraburkholderia caledonica</name>
    <dbReference type="NCBI Taxonomy" id="134536"/>
    <lineage>
        <taxon>Bacteria</taxon>
        <taxon>Pseudomonadati</taxon>
        <taxon>Pseudomonadota</taxon>
        <taxon>Betaproteobacteria</taxon>
        <taxon>Burkholderiales</taxon>
        <taxon>Burkholderiaceae</taxon>
        <taxon>Paraburkholderia</taxon>
    </lineage>
</organism>
<feature type="domain" description="Cupin type-2" evidence="1">
    <location>
        <begin position="30"/>
        <end position="98"/>
    </location>
</feature>
<dbReference type="InterPro" id="IPR014710">
    <property type="entry name" value="RmlC-like_jellyroll"/>
</dbReference>
<dbReference type="Gene3D" id="2.60.120.10">
    <property type="entry name" value="Jelly Rolls"/>
    <property type="match status" value="1"/>
</dbReference>
<dbReference type="InterPro" id="IPR011051">
    <property type="entry name" value="RmlC_Cupin_sf"/>
</dbReference>
<protein>
    <submittedName>
        <fullName evidence="2">Mannose-6-phosphate isomerase-like protein (Cupin superfamily)</fullName>
    </submittedName>
</protein>
<dbReference type="RefSeq" id="WP_392393614.1">
    <property type="nucleotide sequence ID" value="NZ_JAURTK010000003.1"/>
</dbReference>
<dbReference type="Proteomes" id="UP001229486">
    <property type="component" value="Unassembled WGS sequence"/>
</dbReference>
<gene>
    <name evidence="2" type="ORF">J2793_002639</name>
</gene>
<proteinExistence type="predicted"/>
<sequence length="113" mass="12214">MDDKDIPLANSNVAYQTLLRENGYTVAKTTVRAGGETQWHHHSNVSDRFLVVSGVLTVETKIGGLVKSTKVRDFFNVDPGVVHHVKNETEQDVVYIMVQAGGAPDIVLAAAPG</sequence>
<dbReference type="EMBL" id="JAURTK010000003">
    <property type="protein sequence ID" value="MDP9647193.1"/>
    <property type="molecule type" value="Genomic_DNA"/>
</dbReference>
<comment type="caution">
    <text evidence="2">The sequence shown here is derived from an EMBL/GenBank/DDBJ whole genome shotgun (WGS) entry which is preliminary data.</text>
</comment>